<name>A0ACC2PU87_9HYME</name>
<dbReference type="EMBL" id="CM056741">
    <property type="protein sequence ID" value="KAJ8686849.1"/>
    <property type="molecule type" value="Genomic_DNA"/>
</dbReference>
<sequence length="395" mass="45350">MSYGLTEIIWRLLAHILRLTFAETPLFPIVRPRLHICPRCGQMYSWASNLRKHLKMGCEYINVESDEDEVLIKKEIKSEDISIANVGTVVKEENESRELGDTLTNELSKPGQFEEVVLPAYSCDEDPTAEIREKLLKGKKGKFIVIPKDKISTIVKSPKIGKRKSKISDKMGGGSGIQEEIKIAEKTRDKIPYKVVTPKLKHSIDSIEDWALRNIHARERNKELLHTTLEPPAVMMGVMPTRPKVEPPYRITFNLKKALEAIDDGVEIDVAALAYGINANRLKSIVEMEKQNPHFVLYRQNQSRRSEQQPPSGQYPRQRRSRGLGRYVCENCNRRYYELKNLKRHIKECGQKPTYQCVHCPFRSIYKTQILLHGSVHNEVTSDGQRPFIGYVTTI</sequence>
<gene>
    <name evidence="1" type="ORF">QAD02_022643</name>
</gene>
<accession>A0ACC2PU87</accession>
<reference evidence="1" key="1">
    <citation type="submission" date="2023-04" db="EMBL/GenBank/DDBJ databases">
        <title>A chromosome-level genome assembly of the parasitoid wasp Eretmocerus hayati.</title>
        <authorList>
            <person name="Zhong Y."/>
            <person name="Liu S."/>
            <person name="Liu Y."/>
        </authorList>
    </citation>
    <scope>NUCLEOTIDE SEQUENCE</scope>
    <source>
        <strain evidence="1">ZJU_SS_LIU_2023</strain>
    </source>
</reference>
<evidence type="ECO:0000313" key="2">
    <source>
        <dbReference type="Proteomes" id="UP001239111"/>
    </source>
</evidence>
<protein>
    <submittedName>
        <fullName evidence="1">Uncharacterized protein</fullName>
    </submittedName>
</protein>
<evidence type="ECO:0000313" key="1">
    <source>
        <dbReference type="EMBL" id="KAJ8686849.1"/>
    </source>
</evidence>
<comment type="caution">
    <text evidence="1">The sequence shown here is derived from an EMBL/GenBank/DDBJ whole genome shotgun (WGS) entry which is preliminary data.</text>
</comment>
<organism evidence="1 2">
    <name type="scientific">Eretmocerus hayati</name>
    <dbReference type="NCBI Taxonomy" id="131215"/>
    <lineage>
        <taxon>Eukaryota</taxon>
        <taxon>Metazoa</taxon>
        <taxon>Ecdysozoa</taxon>
        <taxon>Arthropoda</taxon>
        <taxon>Hexapoda</taxon>
        <taxon>Insecta</taxon>
        <taxon>Pterygota</taxon>
        <taxon>Neoptera</taxon>
        <taxon>Endopterygota</taxon>
        <taxon>Hymenoptera</taxon>
        <taxon>Apocrita</taxon>
        <taxon>Proctotrupomorpha</taxon>
        <taxon>Chalcidoidea</taxon>
        <taxon>Aphelinidae</taxon>
        <taxon>Aphelininae</taxon>
        <taxon>Eretmocerus</taxon>
    </lineage>
</organism>
<dbReference type="Proteomes" id="UP001239111">
    <property type="component" value="Chromosome 1"/>
</dbReference>
<proteinExistence type="predicted"/>
<keyword evidence="2" id="KW-1185">Reference proteome</keyword>